<dbReference type="AlphaFoldDB" id="A0A5N5VYK2"/>
<dbReference type="PANTHER" id="PTHR43792">
    <property type="entry name" value="GNAT FAMILY, PUTATIVE (AFU_ORTHOLOGUE AFUA_3G00765)-RELATED-RELATED"/>
    <property type="match status" value="1"/>
</dbReference>
<dbReference type="CDD" id="cd16354">
    <property type="entry name" value="BAT"/>
    <property type="match status" value="1"/>
</dbReference>
<evidence type="ECO:0000259" key="2">
    <source>
        <dbReference type="PROSITE" id="PS51186"/>
    </source>
</evidence>
<dbReference type="InterPro" id="IPR004360">
    <property type="entry name" value="Glyas_Fos-R_dOase_dom"/>
</dbReference>
<gene>
    <name evidence="3" type="primary">blmB</name>
    <name evidence="3" type="ORF">FRZ00_31700</name>
</gene>
<evidence type="ECO:0000256" key="1">
    <source>
        <dbReference type="SAM" id="MobiDB-lite"/>
    </source>
</evidence>
<dbReference type="InterPro" id="IPR000182">
    <property type="entry name" value="GNAT_dom"/>
</dbReference>
<organism evidence="3 4">
    <name type="scientific">Streptomyces mobaraensis</name>
    <name type="common">Streptoverticillium mobaraense</name>
    <dbReference type="NCBI Taxonomy" id="35621"/>
    <lineage>
        <taxon>Bacteria</taxon>
        <taxon>Bacillati</taxon>
        <taxon>Actinomycetota</taxon>
        <taxon>Actinomycetes</taxon>
        <taxon>Kitasatosporales</taxon>
        <taxon>Streptomycetaceae</taxon>
        <taxon>Streptomyces</taxon>
    </lineage>
</organism>
<feature type="compositionally biased region" description="Basic residues" evidence="1">
    <location>
        <begin position="14"/>
        <end position="30"/>
    </location>
</feature>
<dbReference type="PROSITE" id="PS51186">
    <property type="entry name" value="GNAT"/>
    <property type="match status" value="1"/>
</dbReference>
<dbReference type="GO" id="GO:0016747">
    <property type="term" value="F:acyltransferase activity, transferring groups other than amino-acyl groups"/>
    <property type="evidence" value="ECO:0007669"/>
    <property type="project" value="InterPro"/>
</dbReference>
<dbReference type="InterPro" id="IPR051531">
    <property type="entry name" value="N-acetyltransferase"/>
</dbReference>
<dbReference type="PANTHER" id="PTHR43792:SF1">
    <property type="entry name" value="N-ACETYLTRANSFERASE DOMAIN-CONTAINING PROTEIN"/>
    <property type="match status" value="1"/>
</dbReference>
<dbReference type="SUPFAM" id="SSF55729">
    <property type="entry name" value="Acyl-CoA N-acyltransferases (Nat)"/>
    <property type="match status" value="1"/>
</dbReference>
<name>A0A5N5VYK2_STRMB</name>
<dbReference type="InterPro" id="IPR016181">
    <property type="entry name" value="Acyl_CoA_acyltransferase"/>
</dbReference>
<dbReference type="EMBL" id="VOKX01000122">
    <property type="protein sequence ID" value="KAB7833931.1"/>
    <property type="molecule type" value="Genomic_DNA"/>
</dbReference>
<dbReference type="Pfam" id="PF13302">
    <property type="entry name" value="Acetyltransf_3"/>
    <property type="match status" value="1"/>
</dbReference>
<keyword evidence="4" id="KW-1185">Reference proteome</keyword>
<keyword evidence="3" id="KW-0808">Transferase</keyword>
<evidence type="ECO:0000313" key="4">
    <source>
        <dbReference type="Proteomes" id="UP000327000"/>
    </source>
</evidence>
<feature type="region of interest" description="Disordered" evidence="1">
    <location>
        <begin position="1"/>
        <end position="54"/>
    </location>
</feature>
<protein>
    <submittedName>
        <fullName evidence="3">Bleomycin family antibiotic N-acetyltransferase BlmB</fullName>
    </submittedName>
</protein>
<evidence type="ECO:0000313" key="3">
    <source>
        <dbReference type="EMBL" id="KAB7833931.1"/>
    </source>
</evidence>
<dbReference type="Pfam" id="PF00903">
    <property type="entry name" value="Glyoxalase"/>
    <property type="match status" value="1"/>
</dbReference>
<dbReference type="SUPFAM" id="SSF54593">
    <property type="entry name" value="Glyoxalase/Bleomycin resistance protein/Dihydroxybiphenyl dioxygenase"/>
    <property type="match status" value="1"/>
</dbReference>
<dbReference type="Gene3D" id="3.40.630.30">
    <property type="match status" value="1"/>
</dbReference>
<dbReference type="Gene3D" id="3.10.180.10">
    <property type="entry name" value="2,3-Dihydroxybiphenyl 1,2-Dioxygenase, domain 1"/>
    <property type="match status" value="1"/>
</dbReference>
<dbReference type="NCBIfam" id="NF000483">
    <property type="entry name" value="BlmB"/>
    <property type="match status" value="1"/>
</dbReference>
<feature type="domain" description="N-acetyltransferase" evidence="2">
    <location>
        <begin position="63"/>
        <end position="222"/>
    </location>
</feature>
<proteinExistence type="predicted"/>
<reference evidence="3 4" key="1">
    <citation type="journal article" date="2019" name="Microb. Cell Fact.">
        <title>Exploring novel herbicidin analogues by transcriptional regulator overexpression and MS/MS molecular networking.</title>
        <authorList>
            <person name="Shi Y."/>
            <person name="Gu R."/>
            <person name="Li Y."/>
            <person name="Wang X."/>
            <person name="Ren W."/>
            <person name="Li X."/>
            <person name="Wang L."/>
            <person name="Xie Y."/>
            <person name="Hong B."/>
        </authorList>
    </citation>
    <scope>NUCLEOTIDE SEQUENCE [LARGE SCALE GENOMIC DNA]</scope>
    <source>
        <strain evidence="3 4">US-43</strain>
    </source>
</reference>
<dbReference type="Proteomes" id="UP000327000">
    <property type="component" value="Unassembled WGS sequence"/>
</dbReference>
<dbReference type="InterPro" id="IPR029068">
    <property type="entry name" value="Glyas_Bleomycin-R_OHBP_Dase"/>
</dbReference>
<comment type="caution">
    <text evidence="3">The sequence shown here is derived from an EMBL/GenBank/DDBJ whole genome shotgun (WGS) entry which is preliminary data.</text>
</comment>
<sequence>MGPPVQDHAAGRPTGRRWHPVRDRDRHRREPGRTHRGRVDGGGAGPVTEHPRAHTAHLRTARLELTPLDPAADARHLHHAYGDEEVMRWWTRPACADPAETERYLTSCAAAPGARLWTIRAPDGTVPGMAGLLGGTDVPGLTWLLRRDSWGHGYATEAAAAVVGHALEDGGLDRVEAWIEAGNRRSLAVAARVGLTERARLAQHYPHRPGPHEMVVLGKARAEEPLTTLAVITELPVRDVAATLRLVEAALGARTAFAIGDPPEFAEAALTPWSAGPRLRLAAVPGPGPVEPVRLHLDAAGTADSLHRRAVDAGARVDGPPARRPWGRSEFVITLPEGHELTVSAPV</sequence>
<dbReference type="OrthoDB" id="9814648at2"/>
<accession>A0A5N5VYK2</accession>